<dbReference type="InterPro" id="IPR050446">
    <property type="entry name" value="FAD-oxidoreductase/Apoptosis"/>
</dbReference>
<dbReference type="Gene3D" id="2.102.10.10">
    <property type="entry name" value="Rieske [2Fe-2S] iron-sulphur domain"/>
    <property type="match status" value="1"/>
</dbReference>
<dbReference type="InterPro" id="IPR017941">
    <property type="entry name" value="Rieske_2Fe-2S"/>
</dbReference>
<dbReference type="Pfam" id="PF14759">
    <property type="entry name" value="Reductase_C"/>
    <property type="match status" value="1"/>
</dbReference>
<dbReference type="PROSITE" id="PS51296">
    <property type="entry name" value="RIESKE"/>
    <property type="match status" value="1"/>
</dbReference>
<dbReference type="AlphaFoldDB" id="A0A261Y1T3"/>
<dbReference type="Gene3D" id="3.50.50.60">
    <property type="entry name" value="FAD/NAD(P)-binding domain"/>
    <property type="match status" value="2"/>
</dbReference>
<evidence type="ECO:0000256" key="8">
    <source>
        <dbReference type="ARBA" id="ARBA00023004"/>
    </source>
</evidence>
<dbReference type="SUPFAM" id="SSF55424">
    <property type="entry name" value="FAD/NAD-linked reductases, dimerisation (C-terminal) domain"/>
    <property type="match status" value="1"/>
</dbReference>
<keyword evidence="6" id="KW-0274">FAD</keyword>
<dbReference type="PANTHER" id="PTHR43557:SF2">
    <property type="entry name" value="RIESKE DOMAIN-CONTAINING PROTEIN-RELATED"/>
    <property type="match status" value="1"/>
</dbReference>
<keyword evidence="9" id="KW-0411">Iron-sulfur</keyword>
<comment type="similarity">
    <text evidence="2">Belongs to the FAD-dependent oxidoreductase family.</text>
</comment>
<keyword evidence="8" id="KW-0408">Iron</keyword>
<dbReference type="GO" id="GO:0046872">
    <property type="term" value="F:metal ion binding"/>
    <property type="evidence" value="ECO:0007669"/>
    <property type="project" value="UniProtKB-KW"/>
</dbReference>
<dbReference type="Pfam" id="PF07992">
    <property type="entry name" value="Pyr_redox_2"/>
    <property type="match status" value="1"/>
</dbReference>
<dbReference type="Proteomes" id="UP000242875">
    <property type="component" value="Unassembled WGS sequence"/>
</dbReference>
<dbReference type="InterPro" id="IPR028202">
    <property type="entry name" value="Reductase_C"/>
</dbReference>
<keyword evidence="3" id="KW-0285">Flavoprotein</keyword>
<evidence type="ECO:0000256" key="4">
    <source>
        <dbReference type="ARBA" id="ARBA00022714"/>
    </source>
</evidence>
<keyword evidence="5" id="KW-0479">Metal-binding</keyword>
<evidence type="ECO:0000259" key="10">
    <source>
        <dbReference type="PROSITE" id="PS51296"/>
    </source>
</evidence>
<dbReference type="InterPro" id="IPR036922">
    <property type="entry name" value="Rieske_2Fe-2S_sf"/>
</dbReference>
<dbReference type="CDD" id="cd03478">
    <property type="entry name" value="Rieske_AIFL_N"/>
    <property type="match status" value="1"/>
</dbReference>
<keyword evidence="12" id="KW-1185">Reference proteome</keyword>
<dbReference type="GO" id="GO:0051537">
    <property type="term" value="F:2 iron, 2 sulfur cluster binding"/>
    <property type="evidence" value="ECO:0007669"/>
    <property type="project" value="UniProtKB-KW"/>
</dbReference>
<evidence type="ECO:0000313" key="11">
    <source>
        <dbReference type="EMBL" id="OZJ04587.1"/>
    </source>
</evidence>
<dbReference type="Gene3D" id="3.30.390.30">
    <property type="match status" value="1"/>
</dbReference>
<reference evidence="11 12" key="1">
    <citation type="journal article" date="2017" name="Mycologia">
        <title>Bifiguratus adelaidae, gen. et sp. nov., a new member of Mucoromycotina in endophytic and soil-dwelling habitats.</title>
        <authorList>
            <person name="Torres-Cruz T.J."/>
            <person name="Billingsley Tobias T.L."/>
            <person name="Almatruk M."/>
            <person name="Hesse C."/>
            <person name="Kuske C.R."/>
            <person name="Desiro A."/>
            <person name="Benucci G.M."/>
            <person name="Bonito G."/>
            <person name="Stajich J.E."/>
            <person name="Dunlap C."/>
            <person name="Arnold A.E."/>
            <person name="Porras-Alfaro A."/>
        </authorList>
    </citation>
    <scope>NUCLEOTIDE SEQUENCE [LARGE SCALE GENOMIC DNA]</scope>
    <source>
        <strain evidence="11 12">AZ0501</strain>
    </source>
</reference>
<dbReference type="EMBL" id="MVBO01000035">
    <property type="protein sequence ID" value="OZJ04587.1"/>
    <property type="molecule type" value="Genomic_DNA"/>
</dbReference>
<dbReference type="InterPro" id="IPR036188">
    <property type="entry name" value="FAD/NAD-bd_sf"/>
</dbReference>
<dbReference type="Pfam" id="PF00355">
    <property type="entry name" value="Rieske"/>
    <property type="match status" value="1"/>
</dbReference>
<dbReference type="GO" id="GO:0005737">
    <property type="term" value="C:cytoplasm"/>
    <property type="evidence" value="ECO:0007669"/>
    <property type="project" value="TreeGrafter"/>
</dbReference>
<evidence type="ECO:0000256" key="2">
    <source>
        <dbReference type="ARBA" id="ARBA00006442"/>
    </source>
</evidence>
<dbReference type="GO" id="GO:0016651">
    <property type="term" value="F:oxidoreductase activity, acting on NAD(P)H"/>
    <property type="evidence" value="ECO:0007669"/>
    <property type="project" value="TreeGrafter"/>
</dbReference>
<evidence type="ECO:0000256" key="3">
    <source>
        <dbReference type="ARBA" id="ARBA00022630"/>
    </source>
</evidence>
<dbReference type="PRINTS" id="PR00411">
    <property type="entry name" value="PNDRDTASEI"/>
</dbReference>
<evidence type="ECO:0000256" key="9">
    <source>
        <dbReference type="ARBA" id="ARBA00023014"/>
    </source>
</evidence>
<comment type="cofactor">
    <cofactor evidence="1">
        <name>FAD</name>
        <dbReference type="ChEBI" id="CHEBI:57692"/>
    </cofactor>
</comment>
<dbReference type="InterPro" id="IPR016156">
    <property type="entry name" value="FAD/NAD-linked_Rdtase_dimer_sf"/>
</dbReference>
<keyword evidence="7" id="KW-0560">Oxidoreductase</keyword>
<keyword evidence="4" id="KW-0001">2Fe-2S</keyword>
<name>A0A261Y1T3_9FUNG</name>
<dbReference type="PANTHER" id="PTHR43557">
    <property type="entry name" value="APOPTOSIS-INDUCING FACTOR 1"/>
    <property type="match status" value="1"/>
</dbReference>
<dbReference type="InterPro" id="IPR023753">
    <property type="entry name" value="FAD/NAD-binding_dom"/>
</dbReference>
<gene>
    <name evidence="11" type="ORF">BZG36_02761</name>
</gene>
<sequence length="540" mass="58381">MAVIEHRVGSVSDFSDGQLKEVEFGSQDTKVLLSKVGGKLYATSPRCTHYGAPLAKGVLTSDGRISCFNVKTGDIEDAPALDNLQKYEVEIRGNDVYVKADEEGNTAVKQGRRKPVCARKATPAHPDNVLIVGGGASGACAAQHMRELGYEGKITVVSAEPYLPIDRIKLSKSANIGEPSKIQLRDAAFWKELDVEFHLATAVKSVDAQAKTVQLSNGSQLSYGALLLATGGSPKRIPIPGADLGNVFTLRHVTDNNNIFGIISARENEPKPKVVIIGSSFIGMEVAATIKQSLGNSVTVIGMESVPFERVLGKEVGGRMQSMHEEKGVKFYMNASVDSIQPKADNPKMPGSVKLKNSTSIEADVVIFGTGIAPATAFLKDSKGFQLLEDGSLAVDDGFKVEGVENVWAVGDIASWPFHYTNERARIEHWNLAENTGRNAASSILGVKVPFDKTPFFWTAQFGKNLRYTGYASSFDEVHIQGSLQDMNYAAFYIRDNKCVAVATMNKDPLATHVSELIRMTKMPSVQDIKAGLDLLTIKP</sequence>
<dbReference type="SUPFAM" id="SSF50022">
    <property type="entry name" value="ISP domain"/>
    <property type="match status" value="1"/>
</dbReference>
<organism evidence="11 12">
    <name type="scientific">Bifiguratus adelaidae</name>
    <dbReference type="NCBI Taxonomy" id="1938954"/>
    <lineage>
        <taxon>Eukaryota</taxon>
        <taxon>Fungi</taxon>
        <taxon>Fungi incertae sedis</taxon>
        <taxon>Mucoromycota</taxon>
        <taxon>Mucoromycotina</taxon>
        <taxon>Endogonomycetes</taxon>
        <taxon>Endogonales</taxon>
        <taxon>Endogonales incertae sedis</taxon>
        <taxon>Bifiguratus</taxon>
    </lineage>
</organism>
<proteinExistence type="inferred from homology"/>
<comment type="caution">
    <text evidence="11">The sequence shown here is derived from an EMBL/GenBank/DDBJ whole genome shotgun (WGS) entry which is preliminary data.</text>
</comment>
<evidence type="ECO:0000256" key="5">
    <source>
        <dbReference type="ARBA" id="ARBA00022723"/>
    </source>
</evidence>
<evidence type="ECO:0000256" key="7">
    <source>
        <dbReference type="ARBA" id="ARBA00023002"/>
    </source>
</evidence>
<evidence type="ECO:0000313" key="12">
    <source>
        <dbReference type="Proteomes" id="UP000242875"/>
    </source>
</evidence>
<evidence type="ECO:0000256" key="1">
    <source>
        <dbReference type="ARBA" id="ARBA00001974"/>
    </source>
</evidence>
<protein>
    <recommendedName>
        <fullName evidence="10">Rieske domain-containing protein</fullName>
    </recommendedName>
</protein>
<dbReference type="PRINTS" id="PR00368">
    <property type="entry name" value="FADPNR"/>
</dbReference>
<evidence type="ECO:0000256" key="6">
    <source>
        <dbReference type="ARBA" id="ARBA00022827"/>
    </source>
</evidence>
<feature type="domain" description="Rieske" evidence="10">
    <location>
        <begin position="6"/>
        <end position="98"/>
    </location>
</feature>
<dbReference type="SUPFAM" id="SSF51905">
    <property type="entry name" value="FAD/NAD(P)-binding domain"/>
    <property type="match status" value="1"/>
</dbReference>
<dbReference type="OrthoDB" id="6029at2759"/>
<accession>A0A261Y1T3</accession>